<dbReference type="SMART" id="SM00671">
    <property type="entry name" value="SEL1"/>
    <property type="match status" value="2"/>
</dbReference>
<organism evidence="3 4">
    <name type="scientific">Zhengella mangrovi</name>
    <dbReference type="NCBI Taxonomy" id="1982044"/>
    <lineage>
        <taxon>Bacteria</taxon>
        <taxon>Pseudomonadati</taxon>
        <taxon>Pseudomonadota</taxon>
        <taxon>Alphaproteobacteria</taxon>
        <taxon>Hyphomicrobiales</taxon>
        <taxon>Notoacmeibacteraceae</taxon>
        <taxon>Zhengella</taxon>
    </lineage>
</organism>
<dbReference type="PANTHER" id="PTHR11102:SF160">
    <property type="entry name" value="ERAD-ASSOCIATED E3 UBIQUITIN-PROTEIN LIGASE COMPONENT HRD3"/>
    <property type="match status" value="1"/>
</dbReference>
<dbReference type="InterPro" id="IPR011990">
    <property type="entry name" value="TPR-like_helical_dom_sf"/>
</dbReference>
<dbReference type="Pfam" id="PF08238">
    <property type="entry name" value="Sel1"/>
    <property type="match status" value="2"/>
</dbReference>
<comment type="caution">
    <text evidence="3">The sequence shown here is derived from an EMBL/GenBank/DDBJ whole genome shotgun (WGS) entry which is preliminary data.</text>
</comment>
<keyword evidence="2" id="KW-0732">Signal</keyword>
<dbReference type="RefSeq" id="WP_099305803.1">
    <property type="nucleotide sequence ID" value="NZ_PDVP01000003.1"/>
</dbReference>
<proteinExistence type="predicted"/>
<dbReference type="AlphaFoldDB" id="A0A2G1QQC5"/>
<evidence type="ECO:0008006" key="5">
    <source>
        <dbReference type="Google" id="ProtNLM"/>
    </source>
</evidence>
<evidence type="ECO:0000256" key="1">
    <source>
        <dbReference type="SAM" id="MobiDB-lite"/>
    </source>
</evidence>
<reference evidence="3 4" key="1">
    <citation type="submission" date="2017-10" db="EMBL/GenBank/DDBJ databases">
        <title>Sedimentibacterium mangrovi gen. nov., sp. nov., a novel member of family Phyllobacteriacea isolated from mangrove sediment.</title>
        <authorList>
            <person name="Liao H."/>
            <person name="Tian Y."/>
        </authorList>
    </citation>
    <scope>NUCLEOTIDE SEQUENCE [LARGE SCALE GENOMIC DNA]</scope>
    <source>
        <strain evidence="3 4">X9-2-2</strain>
    </source>
</reference>
<dbReference type="PANTHER" id="PTHR11102">
    <property type="entry name" value="SEL-1-LIKE PROTEIN"/>
    <property type="match status" value="1"/>
</dbReference>
<feature type="chain" id="PRO_5013605494" description="Peptidoglycan binding-like domain-containing protein" evidence="2">
    <location>
        <begin position="24"/>
        <end position="357"/>
    </location>
</feature>
<feature type="region of interest" description="Disordered" evidence="1">
    <location>
        <begin position="127"/>
        <end position="152"/>
    </location>
</feature>
<protein>
    <recommendedName>
        <fullName evidence="5">Peptidoglycan binding-like domain-containing protein</fullName>
    </recommendedName>
</protein>
<dbReference type="Gene3D" id="1.10.101.10">
    <property type="entry name" value="PGBD-like superfamily/PGBD"/>
    <property type="match status" value="1"/>
</dbReference>
<dbReference type="Proteomes" id="UP000221168">
    <property type="component" value="Unassembled WGS sequence"/>
</dbReference>
<feature type="signal peptide" evidence="2">
    <location>
        <begin position="1"/>
        <end position="23"/>
    </location>
</feature>
<evidence type="ECO:0000256" key="2">
    <source>
        <dbReference type="SAM" id="SignalP"/>
    </source>
</evidence>
<name>A0A2G1QQC5_9HYPH</name>
<keyword evidence="4" id="KW-1185">Reference proteome</keyword>
<dbReference type="Gene3D" id="1.25.40.10">
    <property type="entry name" value="Tetratricopeptide repeat domain"/>
    <property type="match status" value="1"/>
</dbReference>
<accession>A0A2G1QQC5</accession>
<evidence type="ECO:0000313" key="4">
    <source>
        <dbReference type="Proteomes" id="UP000221168"/>
    </source>
</evidence>
<dbReference type="EMBL" id="PDVP01000003">
    <property type="protein sequence ID" value="PHP67692.1"/>
    <property type="molecule type" value="Genomic_DNA"/>
</dbReference>
<dbReference type="InterPro" id="IPR006597">
    <property type="entry name" value="Sel1-like"/>
</dbReference>
<dbReference type="InterPro" id="IPR050767">
    <property type="entry name" value="Sel1_AlgK"/>
</dbReference>
<sequence>MPSQKTVFALVFLLAAMPRLAHAGDPLQDALDALNKAEETVSGATAGQPPKPVEPPADVKSQPAESGEAGQPADAAPKPYGSQAEIVFWQTIAASRNAADFEAYLARWPDGTFAVLARNRLDALAADQAPASEEQPPADEPPPVAEQEPAKPDKDAELNRLVEEMESHFFGRGRPVDYARSYEIALQCAPMGHPKCMFRLGRLLETGRGVRADPVAATDWYEKAAEAGEPYAMFNLGNQYFTGTIVPKDLSRAYSLYERAYQLNLTEAGYGLAMVLVEKAYAGRRDPDLAADFMLVAIEHGFDHARRVMIDKGQSWPREFRMALQRSLRRDGFYQGAIDGDFGPGTKGAIERAFKTQ</sequence>
<evidence type="ECO:0000313" key="3">
    <source>
        <dbReference type="EMBL" id="PHP67692.1"/>
    </source>
</evidence>
<gene>
    <name evidence="3" type="ORF">CSC94_08335</name>
</gene>
<feature type="region of interest" description="Disordered" evidence="1">
    <location>
        <begin position="39"/>
        <end position="79"/>
    </location>
</feature>
<dbReference type="SUPFAM" id="SSF81901">
    <property type="entry name" value="HCP-like"/>
    <property type="match status" value="1"/>
</dbReference>
<dbReference type="InterPro" id="IPR036366">
    <property type="entry name" value="PGBDSf"/>
</dbReference>